<reference evidence="1 2" key="1">
    <citation type="journal article" date="2015" name="Nature">
        <title>rRNA introns, odd ribosomes, and small enigmatic genomes across a large radiation of phyla.</title>
        <authorList>
            <person name="Brown C.T."/>
            <person name="Hug L.A."/>
            <person name="Thomas B.C."/>
            <person name="Sharon I."/>
            <person name="Castelle C.J."/>
            <person name="Singh A."/>
            <person name="Wilkins M.J."/>
            <person name="Williams K.H."/>
            <person name="Banfield J.F."/>
        </authorList>
    </citation>
    <scope>NUCLEOTIDE SEQUENCE [LARGE SCALE GENOMIC DNA]</scope>
</reference>
<dbReference type="NCBIfam" id="TIGR02436">
    <property type="entry name" value="four helix bundle protein"/>
    <property type="match status" value="1"/>
</dbReference>
<protein>
    <submittedName>
        <fullName evidence="1">S23 ribosomal protein</fullName>
    </submittedName>
</protein>
<comment type="caution">
    <text evidence="1">The sequence shown here is derived from an EMBL/GenBank/DDBJ whole genome shotgun (WGS) entry which is preliminary data.</text>
</comment>
<keyword evidence="1" id="KW-0689">Ribosomal protein</keyword>
<dbReference type="PANTHER" id="PTHR38471">
    <property type="entry name" value="FOUR HELIX BUNDLE PROTEIN"/>
    <property type="match status" value="1"/>
</dbReference>
<organism evidence="1 2">
    <name type="scientific">Candidatus Curtissbacteria bacterium GW2011_GWA2_41_24</name>
    <dbReference type="NCBI Taxonomy" id="1618411"/>
    <lineage>
        <taxon>Bacteria</taxon>
        <taxon>Candidatus Curtissiibacteriota</taxon>
    </lineage>
</organism>
<sequence length="134" mass="16014">MKSESVKELESKRERNKGYHKLILWQKAREFLKLVYKYSEKFPKSEEYVLKSQLRRAAISVVFNIVEGYRRSTTKEFIRFLNISGASLTEVEACIEIATDLGYFTLADYRLLEERRVEIEIILFFFEKSLRKKL</sequence>
<gene>
    <name evidence="1" type="ORF">UU56_C0017G0029</name>
</gene>
<dbReference type="Pfam" id="PF05635">
    <property type="entry name" value="23S_rRNA_IVP"/>
    <property type="match status" value="1"/>
</dbReference>
<evidence type="ECO:0000313" key="2">
    <source>
        <dbReference type="Proteomes" id="UP000034493"/>
    </source>
</evidence>
<keyword evidence="1" id="KW-0687">Ribonucleoprotein</keyword>
<proteinExistence type="predicted"/>
<dbReference type="SUPFAM" id="SSF158446">
    <property type="entry name" value="IVS-encoded protein-like"/>
    <property type="match status" value="1"/>
</dbReference>
<accession>A0A0G0VS46</accession>
<dbReference type="EMBL" id="LCBC01000017">
    <property type="protein sequence ID" value="KKS03694.1"/>
    <property type="molecule type" value="Genomic_DNA"/>
</dbReference>
<dbReference type="AlphaFoldDB" id="A0A0G0VS46"/>
<dbReference type="CDD" id="cd16377">
    <property type="entry name" value="23S_rRNA_IVP_like"/>
    <property type="match status" value="1"/>
</dbReference>
<dbReference type="GO" id="GO:0005840">
    <property type="term" value="C:ribosome"/>
    <property type="evidence" value="ECO:0007669"/>
    <property type="project" value="UniProtKB-KW"/>
</dbReference>
<dbReference type="InterPro" id="IPR012657">
    <property type="entry name" value="23S_rRNA-intervening_sequence"/>
</dbReference>
<dbReference type="InterPro" id="IPR036583">
    <property type="entry name" value="23S_rRNA_IVS_sf"/>
</dbReference>
<name>A0A0G0VS46_9BACT</name>
<dbReference type="Proteomes" id="UP000034493">
    <property type="component" value="Unassembled WGS sequence"/>
</dbReference>
<dbReference type="Gene3D" id="1.20.1440.60">
    <property type="entry name" value="23S rRNA-intervening sequence"/>
    <property type="match status" value="1"/>
</dbReference>
<evidence type="ECO:0000313" key="1">
    <source>
        <dbReference type="EMBL" id="KKS03694.1"/>
    </source>
</evidence>
<dbReference type="PANTHER" id="PTHR38471:SF2">
    <property type="entry name" value="FOUR HELIX BUNDLE PROTEIN"/>
    <property type="match status" value="1"/>
</dbReference>